<dbReference type="InterPro" id="IPR016024">
    <property type="entry name" value="ARM-type_fold"/>
</dbReference>
<protein>
    <recommendedName>
        <fullName evidence="4">Armadillo-like helical domain-containing protein</fullName>
    </recommendedName>
</protein>
<keyword evidence="3" id="KW-1185">Reference proteome</keyword>
<evidence type="ECO:0000313" key="3">
    <source>
        <dbReference type="Proteomes" id="UP001281761"/>
    </source>
</evidence>
<dbReference type="SUPFAM" id="SSF48371">
    <property type="entry name" value="ARM repeat"/>
    <property type="match status" value="1"/>
</dbReference>
<dbReference type="EMBL" id="JARBJD010000010">
    <property type="protein sequence ID" value="KAK2962573.1"/>
    <property type="molecule type" value="Genomic_DNA"/>
</dbReference>
<evidence type="ECO:0000313" key="2">
    <source>
        <dbReference type="EMBL" id="KAK2962573.1"/>
    </source>
</evidence>
<accession>A0ABQ9YFU4</accession>
<feature type="compositionally biased region" description="Polar residues" evidence="1">
    <location>
        <begin position="575"/>
        <end position="585"/>
    </location>
</feature>
<comment type="caution">
    <text evidence="2">The sequence shown here is derived from an EMBL/GenBank/DDBJ whole genome shotgun (WGS) entry which is preliminary data.</text>
</comment>
<reference evidence="2 3" key="1">
    <citation type="journal article" date="2022" name="bioRxiv">
        <title>Genomics of Preaxostyla Flagellates Illuminates Evolutionary Transitions and the Path Towards Mitochondrial Loss.</title>
        <authorList>
            <person name="Novak L.V.F."/>
            <person name="Treitli S.C."/>
            <person name="Pyrih J."/>
            <person name="Halakuc P."/>
            <person name="Pipaliya S.V."/>
            <person name="Vacek V."/>
            <person name="Brzon O."/>
            <person name="Soukal P."/>
            <person name="Eme L."/>
            <person name="Dacks J.B."/>
            <person name="Karnkowska A."/>
            <person name="Elias M."/>
            <person name="Hampl V."/>
        </authorList>
    </citation>
    <scope>NUCLEOTIDE SEQUENCE [LARGE SCALE GENOMIC DNA]</scope>
    <source>
        <strain evidence="2">NAU3</strain>
        <tissue evidence="2">Gut</tissue>
    </source>
</reference>
<gene>
    <name evidence="2" type="ORF">BLNAU_2405</name>
</gene>
<dbReference type="Proteomes" id="UP001281761">
    <property type="component" value="Unassembled WGS sequence"/>
</dbReference>
<organism evidence="2 3">
    <name type="scientific">Blattamonas nauphoetae</name>
    <dbReference type="NCBI Taxonomy" id="2049346"/>
    <lineage>
        <taxon>Eukaryota</taxon>
        <taxon>Metamonada</taxon>
        <taxon>Preaxostyla</taxon>
        <taxon>Oxymonadida</taxon>
        <taxon>Blattamonas</taxon>
    </lineage>
</organism>
<evidence type="ECO:0008006" key="4">
    <source>
        <dbReference type="Google" id="ProtNLM"/>
    </source>
</evidence>
<sequence>MTPEALQIILPFTVCENSELCRQAWWLLANLAVDAQFAVEVFFESKIDTYLRIFWERADQNKELTSCPSNRLCYSYPDVKALVSSIKAFCYLTFYSKNTDIFWSAWPLLFPFIRSYHDQLIILLVNGLSRTIDLSKTFPSLLNTTSIPFMITHSGAFEELNFFQISLHLLKEITLQYHTSTQAIFIAGLLRQRRRIIQRRNGYRTVEIITSDEYEFYQNAYHQAEGSISKLSSIVKCLTTSLRKQDITTDMFSTIVSDLVPIIGKLIFTLFASFDEHYENYRDKEKAIRANALAADHLLLQFRFIYLQEDDMEDVTRDEITRDNFALQTNPNKTDPFTCSYREKKPFERLVLVLFWCLSNIAAESNEFGEFVMLNTFHTTQHPGCTLSNIIHLSISTCTSHTRHEFIHLVRNLSCSTNKVRRLCVEGKVLEPLFLEGWQEFFASNMSIAVYFFDILFELISFNVGLVQYCSSRGTSADNFVAKQIVFEDRLSDLIDLKSRMPVVDQVSGDFVIAYVDQWISDNDLDRSLLCDMYLDTSLERPFQFPPAALGYDTMEISLSKETMDELNMDDSSESPEQITSSAFD</sequence>
<evidence type="ECO:0000256" key="1">
    <source>
        <dbReference type="SAM" id="MobiDB-lite"/>
    </source>
</evidence>
<name>A0ABQ9YFU4_9EUKA</name>
<feature type="region of interest" description="Disordered" evidence="1">
    <location>
        <begin position="566"/>
        <end position="585"/>
    </location>
</feature>
<proteinExistence type="predicted"/>